<dbReference type="InterPro" id="IPR027417">
    <property type="entry name" value="P-loop_NTPase"/>
</dbReference>
<dbReference type="PANTHER" id="PTHR47977">
    <property type="entry name" value="RAS-RELATED PROTEIN RAB"/>
    <property type="match status" value="1"/>
</dbReference>
<dbReference type="GO" id="GO:0005525">
    <property type="term" value="F:GTP binding"/>
    <property type="evidence" value="ECO:0007669"/>
    <property type="project" value="UniProtKB-KW"/>
</dbReference>
<reference evidence="5 6" key="1">
    <citation type="submission" date="2020-10" db="EMBL/GenBank/DDBJ databases">
        <title>The Coptis chinensis genome and diversification of protoberbering-type alkaloids.</title>
        <authorList>
            <person name="Wang B."/>
            <person name="Shu S."/>
            <person name="Song C."/>
            <person name="Liu Y."/>
        </authorList>
    </citation>
    <scope>NUCLEOTIDE SEQUENCE [LARGE SCALE GENOMIC DNA]</scope>
    <source>
        <strain evidence="5">HL-2020</strain>
        <tissue evidence="5">Leaf</tissue>
    </source>
</reference>
<comment type="subcellular location">
    <subcellularLocation>
        <location evidence="4">Endomembrane system</location>
        <topology evidence="4">Lipid-anchor</topology>
    </subcellularLocation>
</comment>
<feature type="non-terminal residue" evidence="5">
    <location>
        <position position="63"/>
    </location>
</feature>
<organism evidence="5 6">
    <name type="scientific">Coptis chinensis</name>
    <dbReference type="NCBI Taxonomy" id="261450"/>
    <lineage>
        <taxon>Eukaryota</taxon>
        <taxon>Viridiplantae</taxon>
        <taxon>Streptophyta</taxon>
        <taxon>Embryophyta</taxon>
        <taxon>Tracheophyta</taxon>
        <taxon>Spermatophyta</taxon>
        <taxon>Magnoliopsida</taxon>
        <taxon>Ranunculales</taxon>
        <taxon>Ranunculaceae</taxon>
        <taxon>Coptidoideae</taxon>
        <taxon>Coptis</taxon>
    </lineage>
</organism>
<comment type="caution">
    <text evidence="5">The sequence shown here is derived from an EMBL/GenBank/DDBJ whole genome shotgun (WGS) entry which is preliminary data.</text>
</comment>
<evidence type="ECO:0000256" key="1">
    <source>
        <dbReference type="ARBA" id="ARBA00006270"/>
    </source>
</evidence>
<dbReference type="SUPFAM" id="SSF52540">
    <property type="entry name" value="P-loop containing nucleoside triphosphate hydrolases"/>
    <property type="match status" value="1"/>
</dbReference>
<dbReference type="PROSITE" id="PS51419">
    <property type="entry name" value="RAB"/>
    <property type="match status" value="1"/>
</dbReference>
<accession>A0A835LVR0</accession>
<evidence type="ECO:0000313" key="5">
    <source>
        <dbReference type="EMBL" id="KAF9610013.1"/>
    </source>
</evidence>
<dbReference type="OrthoDB" id="1714663at2759"/>
<evidence type="ECO:0000256" key="2">
    <source>
        <dbReference type="ARBA" id="ARBA00022741"/>
    </source>
</evidence>
<comment type="similarity">
    <text evidence="1">Belongs to the small GTPase superfamily. Rab family.</text>
</comment>
<gene>
    <name evidence="5" type="ORF">IFM89_019653</name>
</gene>
<name>A0A835LVR0_9MAGN</name>
<keyword evidence="3" id="KW-0342">GTP-binding</keyword>
<dbReference type="EMBL" id="JADFTS010000004">
    <property type="protein sequence ID" value="KAF9610013.1"/>
    <property type="molecule type" value="Genomic_DNA"/>
</dbReference>
<dbReference type="InterPro" id="IPR001806">
    <property type="entry name" value="Small_GTPase"/>
</dbReference>
<keyword evidence="2" id="KW-0547">Nucleotide-binding</keyword>
<dbReference type="Pfam" id="PF00071">
    <property type="entry name" value="Ras"/>
    <property type="match status" value="1"/>
</dbReference>
<evidence type="ECO:0000256" key="3">
    <source>
        <dbReference type="ARBA" id="ARBA00023134"/>
    </source>
</evidence>
<evidence type="ECO:0000256" key="4">
    <source>
        <dbReference type="ARBA" id="ARBA00037868"/>
    </source>
</evidence>
<dbReference type="GO" id="GO:0012505">
    <property type="term" value="C:endomembrane system"/>
    <property type="evidence" value="ECO:0007669"/>
    <property type="project" value="UniProtKB-SubCell"/>
</dbReference>
<dbReference type="Proteomes" id="UP000631114">
    <property type="component" value="Unassembled WGS sequence"/>
</dbReference>
<protein>
    <submittedName>
        <fullName evidence="5">Uncharacterized protein</fullName>
    </submittedName>
</protein>
<dbReference type="InterPro" id="IPR050227">
    <property type="entry name" value="Rab"/>
</dbReference>
<dbReference type="Gene3D" id="3.40.50.300">
    <property type="entry name" value="P-loop containing nucleotide triphosphate hydrolases"/>
    <property type="match status" value="1"/>
</dbReference>
<evidence type="ECO:0000313" key="6">
    <source>
        <dbReference type="Proteomes" id="UP000631114"/>
    </source>
</evidence>
<keyword evidence="6" id="KW-1185">Reference proteome</keyword>
<dbReference type="GO" id="GO:0003924">
    <property type="term" value="F:GTPase activity"/>
    <property type="evidence" value="ECO:0007669"/>
    <property type="project" value="InterPro"/>
</dbReference>
<dbReference type="AlphaFoldDB" id="A0A835LVR0"/>
<proteinExistence type="inferred from homology"/>
<sequence length="63" mass="6928">GYNHSLISSRVIEAYLIQAFADEIGIPFMETSAKSSTNVEQAFMAMAAEIKNQNGKSTRVEQC</sequence>